<evidence type="ECO:0000256" key="1">
    <source>
        <dbReference type="SAM" id="MobiDB-lite"/>
    </source>
</evidence>
<keyword evidence="3" id="KW-1185">Reference proteome</keyword>
<name>A0A918GVE5_STRGD</name>
<feature type="region of interest" description="Disordered" evidence="1">
    <location>
        <begin position="72"/>
        <end position="107"/>
    </location>
</feature>
<proteinExistence type="predicted"/>
<dbReference type="EMBL" id="BMSL01000029">
    <property type="protein sequence ID" value="GGS64034.1"/>
    <property type="molecule type" value="Genomic_DNA"/>
</dbReference>
<sequence length="107" mass="10692">MSRRGDAGGLRLPAGAGTARVEAVLPGTAVTGAARQFHDRLAAGHGDPRGQPVRSLFPARRGRPAGALVAGLRPGDAAARTEAEAPGPVAGMPAPVVAEESAARARE</sequence>
<dbReference type="Proteomes" id="UP000653493">
    <property type="component" value="Unassembled WGS sequence"/>
</dbReference>
<evidence type="ECO:0000313" key="2">
    <source>
        <dbReference type="EMBL" id="GGS64034.1"/>
    </source>
</evidence>
<protein>
    <submittedName>
        <fullName evidence="2">Uncharacterized protein</fullName>
    </submittedName>
</protein>
<feature type="compositionally biased region" description="Low complexity" evidence="1">
    <location>
        <begin position="84"/>
        <end position="100"/>
    </location>
</feature>
<evidence type="ECO:0000313" key="3">
    <source>
        <dbReference type="Proteomes" id="UP000653493"/>
    </source>
</evidence>
<reference evidence="2" key="2">
    <citation type="submission" date="2020-09" db="EMBL/GenBank/DDBJ databases">
        <authorList>
            <person name="Sun Q."/>
            <person name="Ohkuma M."/>
        </authorList>
    </citation>
    <scope>NUCLEOTIDE SEQUENCE</scope>
    <source>
        <strain evidence="2">JCM 4234</strain>
    </source>
</reference>
<accession>A0A918GVE5</accession>
<comment type="caution">
    <text evidence="2">The sequence shown here is derived from an EMBL/GenBank/DDBJ whole genome shotgun (WGS) entry which is preliminary data.</text>
</comment>
<dbReference type="AlphaFoldDB" id="A0A918GVE5"/>
<reference evidence="2" key="1">
    <citation type="journal article" date="2014" name="Int. J. Syst. Evol. Microbiol.">
        <title>Complete genome sequence of Corynebacterium casei LMG S-19264T (=DSM 44701T), isolated from a smear-ripened cheese.</title>
        <authorList>
            <consortium name="US DOE Joint Genome Institute (JGI-PGF)"/>
            <person name="Walter F."/>
            <person name="Albersmeier A."/>
            <person name="Kalinowski J."/>
            <person name="Ruckert C."/>
        </authorList>
    </citation>
    <scope>NUCLEOTIDE SEQUENCE</scope>
    <source>
        <strain evidence="2">JCM 4234</strain>
    </source>
</reference>
<gene>
    <name evidence="2" type="ORF">GCM10010238_61370</name>
</gene>
<organism evidence="2 3">
    <name type="scientific">Streptomyces griseoviridis</name>
    <dbReference type="NCBI Taxonomy" id="45398"/>
    <lineage>
        <taxon>Bacteria</taxon>
        <taxon>Bacillati</taxon>
        <taxon>Actinomycetota</taxon>
        <taxon>Actinomycetes</taxon>
        <taxon>Kitasatosporales</taxon>
        <taxon>Streptomycetaceae</taxon>
        <taxon>Streptomyces</taxon>
    </lineage>
</organism>